<reference evidence="1 2" key="2">
    <citation type="submission" date="2014-09" db="EMBL/GenBank/DDBJ databases">
        <authorList>
            <consortium name="NBRP consortium"/>
            <person name="Sawabe T."/>
            <person name="Meirelles P."/>
            <person name="Nakanishi M."/>
            <person name="Sayaka M."/>
            <person name="Hattori M."/>
            <person name="Ohkuma M."/>
        </authorList>
    </citation>
    <scope>NUCLEOTIDE SEQUENCE [LARGE SCALE GENOMIC DNA]</scope>
    <source>
        <strain evidence="1 2">JCM 19240</strain>
    </source>
</reference>
<accession>A0A090TK58</accession>
<dbReference type="PANTHER" id="PTHR31527">
    <property type="entry name" value="RE64534P"/>
    <property type="match status" value="1"/>
</dbReference>
<dbReference type="EMBL" id="BBMT01000001">
    <property type="protein sequence ID" value="GAL31752.1"/>
    <property type="molecule type" value="Genomic_DNA"/>
</dbReference>
<sequence>MTELSMTELCKPCVEVTKDLENFDSNYNADVDPVKTFSDSVSPDLAFYERVRDTKRNGSRQLVYTDVLERETGNAFLVKAGQVIRIEQRPNAEGNNGRTQIMDVLMVTPDLQQYSDHLNSTAMDGFNQRLYSGIWTQSRHFRKMATLVEDEFPYDELPDGFTHIWLAAHCSPEYIGLAHGLEKVTNSCHENFLHGFSRIPAIANIRDEKLKREVCQFLADRNDWNIFQGNQFMLDEQNITRARMCPTPPVKDGTAIEWYAEQDMYVVISNCPYGDQHTCYTEIKNNNVFIEVYDTGIAPYSQRSTDRIQGWEEAAWARVEARGGKLAEQQTMEPVELTLPFDVISLKGK</sequence>
<dbReference type="PANTHER" id="PTHR31527:SF0">
    <property type="entry name" value="RE64534P"/>
    <property type="match status" value="1"/>
</dbReference>
<gene>
    <name evidence="1" type="ORF">JCM19240_5183</name>
</gene>
<protein>
    <submittedName>
        <fullName evidence="1">Uncharacterized protein</fullName>
    </submittedName>
</protein>
<dbReference type="Proteomes" id="UP000029224">
    <property type="component" value="Unassembled WGS sequence"/>
</dbReference>
<organism evidence="1 2">
    <name type="scientific">Vibrio maritimus</name>
    <dbReference type="NCBI Taxonomy" id="990268"/>
    <lineage>
        <taxon>Bacteria</taxon>
        <taxon>Pseudomonadati</taxon>
        <taxon>Pseudomonadota</taxon>
        <taxon>Gammaproteobacteria</taxon>
        <taxon>Vibrionales</taxon>
        <taxon>Vibrionaceae</taxon>
        <taxon>Vibrio</taxon>
    </lineage>
</organism>
<dbReference type="AlphaFoldDB" id="A0A090TK58"/>
<evidence type="ECO:0000313" key="1">
    <source>
        <dbReference type="EMBL" id="GAL31752.1"/>
    </source>
</evidence>
<evidence type="ECO:0000313" key="2">
    <source>
        <dbReference type="Proteomes" id="UP000029224"/>
    </source>
</evidence>
<proteinExistence type="predicted"/>
<comment type="caution">
    <text evidence="1">The sequence shown here is derived from an EMBL/GenBank/DDBJ whole genome shotgun (WGS) entry which is preliminary data.</text>
</comment>
<reference evidence="1 2" key="1">
    <citation type="submission" date="2014-09" db="EMBL/GenBank/DDBJ databases">
        <title>Vibrio maritimus JCM 19240. (C210) whole genome shotgun sequence.</title>
        <authorList>
            <person name="Sawabe T."/>
            <person name="Meirelles P."/>
            <person name="Nakanishi M."/>
            <person name="Sayaka M."/>
            <person name="Hattori M."/>
            <person name="Ohkuma M."/>
        </authorList>
    </citation>
    <scope>NUCLEOTIDE SEQUENCE [LARGE SCALE GENOMIC DNA]</scope>
    <source>
        <strain evidence="1 2">JCM 19240</strain>
    </source>
</reference>
<name>A0A090TK58_9VIBR</name>
<keyword evidence="2" id="KW-1185">Reference proteome</keyword>